<dbReference type="RefSeq" id="WP_145671480.1">
    <property type="nucleotide sequence ID" value="NZ_VIWO01000006.1"/>
</dbReference>
<dbReference type="Gene3D" id="3.10.450.50">
    <property type="match status" value="1"/>
</dbReference>
<feature type="coiled-coil region" evidence="1">
    <location>
        <begin position="24"/>
        <end position="51"/>
    </location>
</feature>
<keyword evidence="2" id="KW-0732">Signal</keyword>
<evidence type="ECO:0000313" key="4">
    <source>
        <dbReference type="Proteomes" id="UP000320811"/>
    </source>
</evidence>
<dbReference type="InterPro" id="IPR032710">
    <property type="entry name" value="NTF2-like_dom_sf"/>
</dbReference>
<keyword evidence="4" id="KW-1185">Reference proteome</keyword>
<dbReference type="InterPro" id="IPR009959">
    <property type="entry name" value="Cyclase_SnoaL-like"/>
</dbReference>
<feature type="chain" id="PRO_5022150658" evidence="2">
    <location>
        <begin position="21"/>
        <end position="188"/>
    </location>
</feature>
<dbReference type="PANTHER" id="PTHR38436">
    <property type="entry name" value="POLYKETIDE CYCLASE SNOAL-LIKE DOMAIN"/>
    <property type="match status" value="1"/>
</dbReference>
<dbReference type="OrthoDB" id="9787933at2"/>
<dbReference type="SUPFAM" id="SSF54427">
    <property type="entry name" value="NTF2-like"/>
    <property type="match status" value="1"/>
</dbReference>
<evidence type="ECO:0000256" key="1">
    <source>
        <dbReference type="SAM" id="Coils"/>
    </source>
</evidence>
<sequence length="188" mass="21236">MKNKYLLLLLLIAIISSCQQNTGSNNLQQKVDSLQKALQQYTDEAALTQQRLQRFDTLDFDFYSHQQWDSLSVSHAQDIVVTYPDGSQTKGLPDHIKQLEPLFTFAPDTKIKEHPVRFGSGDWTCVIGIMTGTFSKPMSMGDGKTIAPTGKSFRLSMCTVGHWEHGKMKEEMLFWDNASMMQQIGLGK</sequence>
<evidence type="ECO:0000256" key="2">
    <source>
        <dbReference type="SAM" id="SignalP"/>
    </source>
</evidence>
<organism evidence="3 4">
    <name type="scientific">Chitinophaga polysaccharea</name>
    <dbReference type="NCBI Taxonomy" id="1293035"/>
    <lineage>
        <taxon>Bacteria</taxon>
        <taxon>Pseudomonadati</taxon>
        <taxon>Bacteroidota</taxon>
        <taxon>Chitinophagia</taxon>
        <taxon>Chitinophagales</taxon>
        <taxon>Chitinophagaceae</taxon>
        <taxon>Chitinophaga</taxon>
    </lineage>
</organism>
<dbReference type="PANTHER" id="PTHR38436:SF1">
    <property type="entry name" value="ESTER CYCLASE"/>
    <property type="match status" value="1"/>
</dbReference>
<protein>
    <submittedName>
        <fullName evidence="3">SnoaL-like polyketide cyclase</fullName>
    </submittedName>
</protein>
<name>A0A561PLR9_9BACT</name>
<dbReference type="EMBL" id="VIWO01000006">
    <property type="protein sequence ID" value="TWF39062.1"/>
    <property type="molecule type" value="Genomic_DNA"/>
</dbReference>
<dbReference type="AlphaFoldDB" id="A0A561PLR9"/>
<dbReference type="Proteomes" id="UP000320811">
    <property type="component" value="Unassembled WGS sequence"/>
</dbReference>
<reference evidence="3 4" key="1">
    <citation type="submission" date="2019-06" db="EMBL/GenBank/DDBJ databases">
        <title>Sorghum-associated microbial communities from plants grown in Nebraska, USA.</title>
        <authorList>
            <person name="Schachtman D."/>
        </authorList>
    </citation>
    <scope>NUCLEOTIDE SEQUENCE [LARGE SCALE GENOMIC DNA]</scope>
    <source>
        <strain evidence="3 4">1209</strain>
    </source>
</reference>
<keyword evidence="1" id="KW-0175">Coiled coil</keyword>
<proteinExistence type="predicted"/>
<feature type="signal peptide" evidence="2">
    <location>
        <begin position="1"/>
        <end position="20"/>
    </location>
</feature>
<dbReference type="Pfam" id="PF07366">
    <property type="entry name" value="SnoaL"/>
    <property type="match status" value="1"/>
</dbReference>
<gene>
    <name evidence="3" type="ORF">FHW36_106286</name>
</gene>
<dbReference type="PROSITE" id="PS51257">
    <property type="entry name" value="PROKAR_LIPOPROTEIN"/>
    <property type="match status" value="1"/>
</dbReference>
<dbReference type="GO" id="GO:0030638">
    <property type="term" value="P:polyketide metabolic process"/>
    <property type="evidence" value="ECO:0007669"/>
    <property type="project" value="InterPro"/>
</dbReference>
<accession>A0A561PLR9</accession>
<evidence type="ECO:0000313" key="3">
    <source>
        <dbReference type="EMBL" id="TWF39062.1"/>
    </source>
</evidence>
<comment type="caution">
    <text evidence="3">The sequence shown here is derived from an EMBL/GenBank/DDBJ whole genome shotgun (WGS) entry which is preliminary data.</text>
</comment>